<dbReference type="Ensembl" id="ENSGACT00000073772.1">
    <property type="protein sequence ID" value="ENSGACP00000030340.1"/>
    <property type="gene ID" value="ENSGACG00000030827.1"/>
</dbReference>
<dbReference type="GO" id="GO:0016316">
    <property type="term" value="F:phosphatidylinositol-3,4-bisphosphate 4-phosphatase activity"/>
    <property type="evidence" value="ECO:0007669"/>
    <property type="project" value="InterPro"/>
</dbReference>
<proteinExistence type="predicted"/>
<evidence type="ECO:0000256" key="2">
    <source>
        <dbReference type="ARBA" id="ARBA00023098"/>
    </source>
</evidence>
<sequence length="447" mass="49307">MPIGDNSSSAAQSSFLGFTSFSIRDLLGSKERHVGPSLRTMDEAGEVKVSRLQVEGETPPDSQRPALCDRLHGSFHDRENSPMMRAVLCVPVCKVYRFQTEDQRWLLVREQMSETPLSFSLPKQLLSALIRSHASRVQEVKELGDLSPRWDGLRRDVIRHCDRLIGSYQETLAELEKLSASSCFKSSSSKSDKHLQFVPTNLHSQRMEVSDPDATRVWYEVITFGAPADHHQAFKHGGLKKLLSKHANHRDSCVSYSLDESSRARELLASVARLQPLVFGLAEELLSVSQELSAVRLQQVLDGLTQQTERFVHALKDELVRRALSDAHGNGALPQRATTSREGRTSPGRWDEEEWARQGLGERRREPQLHRRHGGPAERPRGDALAAGGRPLPLPLPLPLAGAAAPPGGHSEGLRARGGGEGPSRHDLRAPAGGGGHHRGSGTRPHR</sequence>
<feature type="compositionally biased region" description="Basic residues" evidence="3">
    <location>
        <begin position="436"/>
        <end position="447"/>
    </location>
</feature>
<dbReference type="AlphaFoldDB" id="A0AAQ4NUL7"/>
<evidence type="ECO:0000256" key="3">
    <source>
        <dbReference type="SAM" id="MobiDB-lite"/>
    </source>
</evidence>
<dbReference type="Proteomes" id="UP000007635">
    <property type="component" value="Chromosome VII"/>
</dbReference>
<feature type="compositionally biased region" description="Basic and acidic residues" evidence="3">
    <location>
        <begin position="360"/>
        <end position="382"/>
    </location>
</feature>
<dbReference type="InterPro" id="IPR039034">
    <property type="entry name" value="INPP4"/>
</dbReference>
<dbReference type="PANTHER" id="PTHR12187:SF3">
    <property type="entry name" value="INOSITOL POLYPHOSPHATE 4-PHOSPHATASE TYPE II"/>
    <property type="match status" value="1"/>
</dbReference>
<keyword evidence="5" id="KW-1185">Reference proteome</keyword>
<dbReference type="GO" id="GO:0005737">
    <property type="term" value="C:cytoplasm"/>
    <property type="evidence" value="ECO:0007669"/>
    <property type="project" value="TreeGrafter"/>
</dbReference>
<evidence type="ECO:0000256" key="1">
    <source>
        <dbReference type="ARBA" id="ARBA00022801"/>
    </source>
</evidence>
<feature type="region of interest" description="Disordered" evidence="3">
    <location>
        <begin position="326"/>
        <end position="447"/>
    </location>
</feature>
<evidence type="ECO:0000313" key="5">
    <source>
        <dbReference type="Proteomes" id="UP000007635"/>
    </source>
</evidence>
<protein>
    <submittedName>
        <fullName evidence="4">Uncharacterized protein</fullName>
    </submittedName>
</protein>
<name>A0AAQ4NUL7_GASAC</name>
<reference evidence="4 5" key="1">
    <citation type="journal article" date="2021" name="G3 (Bethesda)">
        <title>Improved contiguity of the threespine stickleback genome using long-read sequencing.</title>
        <authorList>
            <person name="Nath S."/>
            <person name="Shaw D.E."/>
            <person name="White M.A."/>
        </authorList>
    </citation>
    <scope>NUCLEOTIDE SEQUENCE [LARGE SCALE GENOMIC DNA]</scope>
    <source>
        <strain evidence="4 5">Lake Benthic</strain>
    </source>
</reference>
<feature type="compositionally biased region" description="Low complexity" evidence="3">
    <location>
        <begin position="399"/>
        <end position="409"/>
    </location>
</feature>
<reference evidence="4" key="3">
    <citation type="submission" date="2025-09" db="UniProtKB">
        <authorList>
            <consortium name="Ensembl"/>
        </authorList>
    </citation>
    <scope>IDENTIFICATION</scope>
</reference>
<dbReference type="GeneTree" id="ENSGT00940000157587"/>
<keyword evidence="2" id="KW-0443">Lipid metabolism</keyword>
<evidence type="ECO:0000313" key="4">
    <source>
        <dbReference type="Ensembl" id="ENSGACP00000030340.1"/>
    </source>
</evidence>
<dbReference type="PANTHER" id="PTHR12187">
    <property type="entry name" value="AGAP000124-PA"/>
    <property type="match status" value="1"/>
</dbReference>
<reference evidence="4" key="2">
    <citation type="submission" date="2025-08" db="UniProtKB">
        <authorList>
            <consortium name="Ensembl"/>
        </authorList>
    </citation>
    <scope>IDENTIFICATION</scope>
</reference>
<accession>A0AAQ4NUL7</accession>
<keyword evidence="1" id="KW-0378">Hydrolase</keyword>
<organism evidence="4 5">
    <name type="scientific">Gasterosteus aculeatus aculeatus</name>
    <name type="common">three-spined stickleback</name>
    <dbReference type="NCBI Taxonomy" id="481459"/>
    <lineage>
        <taxon>Eukaryota</taxon>
        <taxon>Metazoa</taxon>
        <taxon>Chordata</taxon>
        <taxon>Craniata</taxon>
        <taxon>Vertebrata</taxon>
        <taxon>Euteleostomi</taxon>
        <taxon>Actinopterygii</taxon>
        <taxon>Neopterygii</taxon>
        <taxon>Teleostei</taxon>
        <taxon>Neoteleostei</taxon>
        <taxon>Acanthomorphata</taxon>
        <taxon>Eupercaria</taxon>
        <taxon>Perciformes</taxon>
        <taxon>Cottioidei</taxon>
        <taxon>Gasterosteales</taxon>
        <taxon>Gasterosteidae</taxon>
        <taxon>Gasterosteus</taxon>
    </lineage>
</organism>